<evidence type="ECO:0000256" key="1">
    <source>
        <dbReference type="ARBA" id="ARBA00001974"/>
    </source>
</evidence>
<evidence type="ECO:0000256" key="7">
    <source>
        <dbReference type="ARBA" id="ARBA00023002"/>
    </source>
</evidence>
<dbReference type="PANTHER" id="PTHR45754:SF3">
    <property type="entry name" value="METHYLENETETRAHYDROFOLATE REDUCTASE (NADPH)"/>
    <property type="match status" value="1"/>
</dbReference>
<dbReference type="GO" id="GO:0106312">
    <property type="term" value="F:methylenetetrahydrofolate reductase (NADH) activity"/>
    <property type="evidence" value="ECO:0007669"/>
    <property type="project" value="UniProtKB-EC"/>
</dbReference>
<keyword evidence="6 12" id="KW-0274">FAD</keyword>
<evidence type="ECO:0000256" key="10">
    <source>
        <dbReference type="ARBA" id="ARBA00034478"/>
    </source>
</evidence>
<dbReference type="Proteomes" id="UP000831181">
    <property type="component" value="Plasmid p1unnamed"/>
</dbReference>
<dbReference type="InterPro" id="IPR004620">
    <property type="entry name" value="MTHF_reductase_bac"/>
</dbReference>
<keyword evidence="8" id="KW-0520">NAD</keyword>
<dbReference type="AlphaFoldDB" id="A0A976RR37"/>
<keyword evidence="13" id="KW-0614">Plasmid</keyword>
<comment type="pathway">
    <text evidence="2 12">One-carbon metabolism; tetrahydrofolate interconversion.</text>
</comment>
<protein>
    <recommendedName>
        <fullName evidence="12">Methylenetetrahydrofolate reductase</fullName>
        <ecNumber evidence="12">1.5.1.54</ecNumber>
    </recommendedName>
</protein>
<comment type="similarity">
    <text evidence="3 12">Belongs to the methylenetetrahydrofolate reductase family.</text>
</comment>
<reference evidence="13" key="1">
    <citation type="journal article" date="2022" name="Int. J. Syst. Evol. Microbiol.">
        <title>Apilactobacillus apisilvae sp. nov., Nicolia spurrieriana gen. nov. sp. nov., Bombilactobacillus folatiphilus sp. nov. and Bombilactobacillus thymidiniphilus sp. nov., four new lactic acid bacterial isolates from stingless bees Tetragonula carbonaria and Austroplebeia australis.</title>
        <authorList>
            <person name="Oliphant S.A."/>
            <person name="Watson-Haigh N.S."/>
            <person name="Sumby K.M."/>
            <person name="Gardner J."/>
            <person name="Groom S."/>
            <person name="Jiranek V."/>
        </authorList>
    </citation>
    <scope>NUCLEOTIDE SEQUENCE</scope>
    <source>
        <strain evidence="13">SGEP1_A5</strain>
    </source>
</reference>
<proteinExistence type="inferred from homology"/>
<dbReference type="KEGG" id="lbe:MOO44_00830"/>
<organism evidence="13 14">
    <name type="scientific">Nicoliella spurrieriana</name>
    <dbReference type="NCBI Taxonomy" id="2925830"/>
    <lineage>
        <taxon>Bacteria</taxon>
        <taxon>Bacillati</taxon>
        <taxon>Bacillota</taxon>
        <taxon>Bacilli</taxon>
        <taxon>Lactobacillales</taxon>
        <taxon>Lactobacillaceae</taxon>
        <taxon>Nicoliella</taxon>
    </lineage>
</organism>
<dbReference type="GO" id="GO:0005829">
    <property type="term" value="C:cytosol"/>
    <property type="evidence" value="ECO:0007669"/>
    <property type="project" value="InterPro"/>
</dbReference>
<dbReference type="NCBIfam" id="TIGR00676">
    <property type="entry name" value="fadh2"/>
    <property type="match status" value="1"/>
</dbReference>
<comment type="pathway">
    <text evidence="10">Amino-acid biosynthesis; L-methionine biosynthesis via de novo pathway.</text>
</comment>
<evidence type="ECO:0000256" key="12">
    <source>
        <dbReference type="RuleBase" id="RU003862"/>
    </source>
</evidence>
<sequence length="300" mass="33297">MNIADLFKHKTVFSLEVFPPKKYSSVETILPTLTALKNVNPDFISVTLGAGGSAQSDGTVAVVNLIQNHLKIPAVAHVPGLYQDEEQVDQLIQRLQSINVDNILALRGDRIPGLAPRGVFNHASDLITYVHSKYPDVHIASACYPECHQEATSFVDDIEHLKQKIDAGSDHLISQLFFDNRHFYDFQEKLALAGINVPVEAGIMPCTSKKQIERITEISGIPVPDKFKKMMNRYADNKIALRDAGIAYAIDQIVDLVSQGVDGIHLYTMNKPEVAQRIWDATKNIFGATELHDDGRLTIK</sequence>
<keyword evidence="9" id="KW-0486">Methionine biosynthesis</keyword>
<evidence type="ECO:0000256" key="2">
    <source>
        <dbReference type="ARBA" id="ARBA00004777"/>
    </source>
</evidence>
<dbReference type="EMBL" id="CP093360">
    <property type="protein sequence ID" value="UQS86216.1"/>
    <property type="molecule type" value="Genomic_DNA"/>
</dbReference>
<dbReference type="CDD" id="cd00537">
    <property type="entry name" value="MTHFR"/>
    <property type="match status" value="1"/>
</dbReference>
<evidence type="ECO:0000256" key="4">
    <source>
        <dbReference type="ARBA" id="ARBA00022605"/>
    </source>
</evidence>
<keyword evidence="14" id="KW-1185">Reference proteome</keyword>
<keyword evidence="7 12" id="KW-0560">Oxidoreductase</keyword>
<dbReference type="SUPFAM" id="SSF51730">
    <property type="entry name" value="FAD-linked oxidoreductase"/>
    <property type="match status" value="1"/>
</dbReference>
<accession>A0A976RR37</accession>
<dbReference type="RefSeq" id="WP_260116025.1">
    <property type="nucleotide sequence ID" value="NZ_CP093360.1"/>
</dbReference>
<comment type="cofactor">
    <cofactor evidence="1 12">
        <name>FAD</name>
        <dbReference type="ChEBI" id="CHEBI:57692"/>
    </cofactor>
</comment>
<geneLocation type="plasmid" evidence="13 14">
    <name>p1unnamed</name>
</geneLocation>
<dbReference type="GO" id="GO:0071949">
    <property type="term" value="F:FAD binding"/>
    <property type="evidence" value="ECO:0007669"/>
    <property type="project" value="TreeGrafter"/>
</dbReference>
<dbReference type="GO" id="GO:0009086">
    <property type="term" value="P:methionine biosynthetic process"/>
    <property type="evidence" value="ECO:0007669"/>
    <property type="project" value="UniProtKB-KW"/>
</dbReference>
<gene>
    <name evidence="13" type="primary">metF</name>
    <name evidence="13" type="ORF">MOO44_00830</name>
</gene>
<evidence type="ECO:0000256" key="8">
    <source>
        <dbReference type="ARBA" id="ARBA00023027"/>
    </source>
</evidence>
<dbReference type="Gene3D" id="3.20.20.220">
    <property type="match status" value="1"/>
</dbReference>
<dbReference type="InterPro" id="IPR029041">
    <property type="entry name" value="FAD-linked_oxidoreductase-like"/>
</dbReference>
<keyword evidence="4" id="KW-0028">Amino-acid biosynthesis</keyword>
<evidence type="ECO:0000256" key="5">
    <source>
        <dbReference type="ARBA" id="ARBA00022630"/>
    </source>
</evidence>
<dbReference type="EC" id="1.5.1.54" evidence="12"/>
<evidence type="ECO:0000313" key="13">
    <source>
        <dbReference type="EMBL" id="UQS86216.1"/>
    </source>
</evidence>
<evidence type="ECO:0000256" key="11">
    <source>
        <dbReference type="ARBA" id="ARBA00048628"/>
    </source>
</evidence>
<evidence type="ECO:0000256" key="9">
    <source>
        <dbReference type="ARBA" id="ARBA00023167"/>
    </source>
</evidence>
<dbReference type="GO" id="GO:0035999">
    <property type="term" value="P:tetrahydrofolate interconversion"/>
    <property type="evidence" value="ECO:0007669"/>
    <property type="project" value="TreeGrafter"/>
</dbReference>
<comment type="catalytic activity">
    <reaction evidence="11">
        <text>(6S)-5-methyl-5,6,7,8-tetrahydrofolate + NAD(+) = (6R)-5,10-methylene-5,6,7,8-tetrahydrofolate + NADH + H(+)</text>
        <dbReference type="Rhea" id="RHEA:19821"/>
        <dbReference type="ChEBI" id="CHEBI:15378"/>
        <dbReference type="ChEBI" id="CHEBI:15636"/>
        <dbReference type="ChEBI" id="CHEBI:18608"/>
        <dbReference type="ChEBI" id="CHEBI:57540"/>
        <dbReference type="ChEBI" id="CHEBI:57945"/>
        <dbReference type="EC" id="1.5.1.54"/>
    </reaction>
    <physiologicalReaction direction="right-to-left" evidence="11">
        <dbReference type="Rhea" id="RHEA:19823"/>
    </physiologicalReaction>
</comment>
<evidence type="ECO:0000256" key="6">
    <source>
        <dbReference type="ARBA" id="ARBA00022827"/>
    </source>
</evidence>
<evidence type="ECO:0000256" key="3">
    <source>
        <dbReference type="ARBA" id="ARBA00006743"/>
    </source>
</evidence>
<dbReference type="InterPro" id="IPR003171">
    <property type="entry name" value="Mehydrof_redctse-like"/>
</dbReference>
<keyword evidence="5 12" id="KW-0285">Flavoprotein</keyword>
<evidence type="ECO:0000313" key="14">
    <source>
        <dbReference type="Proteomes" id="UP000831181"/>
    </source>
</evidence>
<dbReference type="Pfam" id="PF02219">
    <property type="entry name" value="MTHFR"/>
    <property type="match status" value="1"/>
</dbReference>
<dbReference type="PANTHER" id="PTHR45754">
    <property type="entry name" value="METHYLENETETRAHYDROFOLATE REDUCTASE"/>
    <property type="match status" value="1"/>
</dbReference>
<name>A0A976RR37_9LACO</name>